<keyword evidence="2" id="KW-0540">Nuclease</keyword>
<dbReference type="Proteomes" id="UP000229630">
    <property type="component" value="Chromosome 1"/>
</dbReference>
<feature type="domain" description="Type I restriction enzyme R protein N-terminal" evidence="1">
    <location>
        <begin position="24"/>
        <end position="122"/>
    </location>
</feature>
<gene>
    <name evidence="2" type="ORF">CTM62_06385</name>
</gene>
<keyword evidence="2" id="KW-0255">Endonuclease</keyword>
<dbReference type="Pfam" id="PF13588">
    <property type="entry name" value="HSDR_N_2"/>
    <property type="match status" value="1"/>
</dbReference>
<evidence type="ECO:0000259" key="1">
    <source>
        <dbReference type="Pfam" id="PF13588"/>
    </source>
</evidence>
<evidence type="ECO:0000313" key="3">
    <source>
        <dbReference type="Proteomes" id="UP000229630"/>
    </source>
</evidence>
<accession>A0A2D3L7G4</accession>
<evidence type="ECO:0000313" key="2">
    <source>
        <dbReference type="EMBL" id="ATV26380.1"/>
    </source>
</evidence>
<dbReference type="PIRSF" id="PIRSF035009">
    <property type="entry name" value="UCP035009_HSDR_N"/>
    <property type="match status" value="1"/>
</dbReference>
<name>A0A2D3L7G4_PREIN</name>
<dbReference type="EMBL" id="CP024723">
    <property type="protein sequence ID" value="ATV26380.1"/>
    <property type="molecule type" value="Genomic_DNA"/>
</dbReference>
<protein>
    <submittedName>
        <fullName evidence="2">Restriction endonuclease</fullName>
    </submittedName>
</protein>
<dbReference type="AlphaFoldDB" id="A0A2D3L7G4"/>
<dbReference type="RefSeq" id="WP_100019347.1">
    <property type="nucleotide sequence ID" value="NZ_CP024723.1"/>
</dbReference>
<sequence>MDFKDSIKQLADKIAQLKGGILTEEATKNAFIMPFINALGYDVFNPLEVIPEMDCDLVKKKGEKIDYAIMKEGSPIILIECKHWKQDLSLHDTQLKKYFVASKAKFGLLTNGIRYLFYTDLEDQNIMDEKPFLEIDITDLKDYQFAELKKFHKSYFDIDSILSSASELKYSSELKKIFAEEIVNPSPDIVKYFTKKVYDGIITSKIQEQFSELVKRAIGSYINELISKRLKTALSSEEQREASETITANADTEQADIVSANDDGIETTQEELDGFNIVKAIVRKTIDVSRVIYRDALSYFAILLDDNNRKPICRLYFNSKTKKYISTFDKDKKETKHEITDLNEIFNFEKELCDVIKAYDEK</sequence>
<dbReference type="Gene3D" id="3.90.1570.30">
    <property type="match status" value="1"/>
</dbReference>
<dbReference type="InterPro" id="IPR029464">
    <property type="entry name" value="HSDR_N"/>
</dbReference>
<reference evidence="2 3" key="1">
    <citation type="submission" date="2017-11" db="EMBL/GenBank/DDBJ databases">
        <title>Genome sequencing of Prevotella intermedia KCOM 2837.</title>
        <authorList>
            <person name="Kook J.-K."/>
            <person name="Park S.-N."/>
            <person name="Lim Y.K."/>
        </authorList>
    </citation>
    <scope>NUCLEOTIDE SEQUENCE [LARGE SCALE GENOMIC DNA]</scope>
    <source>
        <strain evidence="2 3">KCOM 2837</strain>
    </source>
</reference>
<organism evidence="2 3">
    <name type="scientific">Prevotella intermedia</name>
    <dbReference type="NCBI Taxonomy" id="28131"/>
    <lineage>
        <taxon>Bacteria</taxon>
        <taxon>Pseudomonadati</taxon>
        <taxon>Bacteroidota</taxon>
        <taxon>Bacteroidia</taxon>
        <taxon>Bacteroidales</taxon>
        <taxon>Prevotellaceae</taxon>
        <taxon>Prevotella</taxon>
    </lineage>
</organism>
<dbReference type="GO" id="GO:0004519">
    <property type="term" value="F:endonuclease activity"/>
    <property type="evidence" value="ECO:0007669"/>
    <property type="project" value="UniProtKB-KW"/>
</dbReference>
<proteinExistence type="predicted"/>
<dbReference type="InterPro" id="IPR017035">
    <property type="entry name" value="UCP035009_HsdR_All3000-type"/>
</dbReference>
<keyword evidence="2" id="KW-0378">Hydrolase</keyword>